<feature type="transmembrane region" description="Helical" evidence="1">
    <location>
        <begin position="42"/>
        <end position="63"/>
    </location>
</feature>
<reference evidence="2 3" key="1">
    <citation type="submission" date="2023-09" db="EMBL/GenBank/DDBJ databases">
        <authorList>
            <person name="Page C.A."/>
            <person name="Perez-Diaz I.M."/>
        </authorList>
    </citation>
    <scope>NUCLEOTIDE SEQUENCE [LARGE SCALE GENOMIC DNA]</scope>
    <source>
        <strain evidence="2 3">Ll15</strain>
    </source>
</reference>
<dbReference type="Proteomes" id="UP001322664">
    <property type="component" value="Chromosome"/>
</dbReference>
<protein>
    <recommendedName>
        <fullName evidence="4">DUF4179 domain-containing protein</fullName>
    </recommendedName>
</protein>
<keyword evidence="1" id="KW-1133">Transmembrane helix</keyword>
<keyword evidence="1" id="KW-0472">Membrane</keyword>
<organism evidence="2 3">
    <name type="scientific">Lysinibacillus louembei</name>
    <dbReference type="NCBI Taxonomy" id="1470088"/>
    <lineage>
        <taxon>Bacteria</taxon>
        <taxon>Bacillati</taxon>
        <taxon>Bacillota</taxon>
        <taxon>Bacilli</taxon>
        <taxon>Bacillales</taxon>
        <taxon>Bacillaceae</taxon>
        <taxon>Lysinibacillus</taxon>
    </lineage>
</organism>
<dbReference type="EMBL" id="CP137624">
    <property type="protein sequence ID" value="WPK10818.1"/>
    <property type="molecule type" value="Genomic_DNA"/>
</dbReference>
<gene>
    <name evidence="2" type="ORF">R6U77_13100</name>
</gene>
<proteinExistence type="predicted"/>
<evidence type="ECO:0000256" key="1">
    <source>
        <dbReference type="SAM" id="Phobius"/>
    </source>
</evidence>
<dbReference type="RefSeq" id="WP_319835966.1">
    <property type="nucleotide sequence ID" value="NZ_CP137624.1"/>
</dbReference>
<accession>A0ABZ0RVH0</accession>
<evidence type="ECO:0008006" key="4">
    <source>
        <dbReference type="Google" id="ProtNLM"/>
    </source>
</evidence>
<name>A0ABZ0RVH0_9BACI</name>
<keyword evidence="1" id="KW-0812">Transmembrane</keyword>
<evidence type="ECO:0000313" key="3">
    <source>
        <dbReference type="Proteomes" id="UP001322664"/>
    </source>
</evidence>
<sequence length="286" mass="32821">MEKQLKNLPAALEQHIFQEAQFTHRERATIHAKTKQKKQARWMPRIVLALSAIIFLLIGATYLQKEQSASYRISDSDLDGLIFNTQRHGEHISYFYFHDNNLVIVPKSLFTEEEMEGKEHFKVPPGQLNYHNVSVKTEGTTYFVYSDKELILTFEKIAPRIVVDPDGNRYSASRYLSKEYELQFVNQSAINLSNVELTIGGANYTVPKNNIENNGSLSFKIPRAEDTFHHAITLDVSFDYNDDKGNKQRGKIAQPFSLDNSYSDYYTLVITGDSYDTLTLTLQDTE</sequence>
<keyword evidence="3" id="KW-1185">Reference proteome</keyword>
<evidence type="ECO:0000313" key="2">
    <source>
        <dbReference type="EMBL" id="WPK10818.1"/>
    </source>
</evidence>